<evidence type="ECO:0000256" key="1">
    <source>
        <dbReference type="PROSITE-ProRule" id="PRU00191"/>
    </source>
</evidence>
<accession>A0A8J2K9I8</accession>
<evidence type="ECO:0000313" key="5">
    <source>
        <dbReference type="Proteomes" id="UP000708208"/>
    </source>
</evidence>
<dbReference type="PANTHER" id="PTHR15832">
    <property type="entry name" value="SHC (SRC HOMOLOGY DOMAIN C-TERMINAL) ADAPTOR HOMOLOG"/>
    <property type="match status" value="1"/>
</dbReference>
<proteinExistence type="predicted"/>
<keyword evidence="1" id="KW-0727">SH2 domain</keyword>
<feature type="compositionally biased region" description="Low complexity" evidence="2">
    <location>
        <begin position="138"/>
        <end position="166"/>
    </location>
</feature>
<dbReference type="EMBL" id="CAJVCH010220209">
    <property type="protein sequence ID" value="CAG7731857.1"/>
    <property type="molecule type" value="Genomic_DNA"/>
</dbReference>
<dbReference type="PROSITE" id="PS50001">
    <property type="entry name" value="SH2"/>
    <property type="match status" value="1"/>
</dbReference>
<dbReference type="OrthoDB" id="10013007at2759"/>
<comment type="caution">
    <text evidence="4">The sequence shown here is derived from an EMBL/GenBank/DDBJ whole genome shotgun (WGS) entry which is preliminary data.</text>
</comment>
<feature type="region of interest" description="Disordered" evidence="2">
    <location>
        <begin position="135"/>
        <end position="166"/>
    </location>
</feature>
<feature type="compositionally biased region" description="Low complexity" evidence="2">
    <location>
        <begin position="431"/>
        <end position="449"/>
    </location>
</feature>
<feature type="region of interest" description="Disordered" evidence="2">
    <location>
        <begin position="190"/>
        <end position="225"/>
    </location>
</feature>
<dbReference type="SMART" id="SM00252">
    <property type="entry name" value="SH2"/>
    <property type="match status" value="1"/>
</dbReference>
<reference evidence="4" key="1">
    <citation type="submission" date="2021-06" db="EMBL/GenBank/DDBJ databases">
        <authorList>
            <person name="Hodson N. C."/>
            <person name="Mongue J. A."/>
            <person name="Jaron S. K."/>
        </authorList>
    </citation>
    <scope>NUCLEOTIDE SEQUENCE</scope>
</reference>
<feature type="region of interest" description="Disordered" evidence="2">
    <location>
        <begin position="401"/>
        <end position="449"/>
    </location>
</feature>
<gene>
    <name evidence="4" type="ORF">AFUS01_LOCUS20416</name>
</gene>
<dbReference type="InterPro" id="IPR000980">
    <property type="entry name" value="SH2"/>
</dbReference>
<protein>
    <recommendedName>
        <fullName evidence="3">SH2 domain-containing protein</fullName>
    </recommendedName>
</protein>
<sequence>MGRWAGLSSWIDLNFERGSSSNSHSGGGQFHRHGLPAVNFSTRYSKLDDSIFVLCRNCGHCLKTDELKKMAAYAGTTATTGPTTAGAPNRLRPSPKQFLTWSASAANHRLQKMSRNIVNNVSKLQTKMERVLPTFHASSSSTASPPSSGPSSGGNPRNSQNSSSCSSLSDGGFIVLGSSSNKINTCVNNNFDSDDSSSSVGGDCKRSKLRNSHRTFPSRRPDTSSNILQNSFLLNSNNFCDSKKGPRTEDSFELTPSSGTGHLLSENRKLVKDFVEENNMLEIRQLSPQHQQCFYGSKHCDSSEGCRSNNNSSSSISTSATVPITSPQWSRASSISICSTNQCDNNGSPHQPNNSKSCHGNGTDCPSSPLLFASSSDPSSPLKSPLKTLLCSSSTTLPTTKTATTTTITSSSASSPSQTLLVGGQDEPKVNNSTLSTTPPSSTLTTTTSTFPNSNSNLLTVTIFEEEAELRHAPWFQAGIPREIALEVLRNEPIGSFIVRESTTKTGCFALSLRVPREFQPTGIAHYLILKTGRGYKIKGFTKEFGSLTSLITHHSVMPELLPCPLSLHLYRPKHTHRVSRLHSSDFVEPEKLITFRKFTDF</sequence>
<dbReference type="PANTHER" id="PTHR15832:SF2">
    <property type="entry name" value="SH2 DOMAIN-CONTAINING PROTEIN"/>
    <property type="match status" value="1"/>
</dbReference>
<feature type="compositionally biased region" description="Low complexity" evidence="2">
    <location>
        <begin position="401"/>
        <end position="421"/>
    </location>
</feature>
<feature type="domain" description="SH2" evidence="3">
    <location>
        <begin position="475"/>
        <end position="574"/>
    </location>
</feature>
<dbReference type="AlphaFoldDB" id="A0A8J2K9I8"/>
<dbReference type="Proteomes" id="UP000708208">
    <property type="component" value="Unassembled WGS sequence"/>
</dbReference>
<feature type="compositionally biased region" description="Basic residues" evidence="2">
    <location>
        <begin position="207"/>
        <end position="217"/>
    </location>
</feature>
<evidence type="ECO:0000256" key="2">
    <source>
        <dbReference type="SAM" id="MobiDB-lite"/>
    </source>
</evidence>
<dbReference type="Pfam" id="PF00017">
    <property type="entry name" value="SH2"/>
    <property type="match status" value="1"/>
</dbReference>
<evidence type="ECO:0000313" key="4">
    <source>
        <dbReference type="EMBL" id="CAG7731857.1"/>
    </source>
</evidence>
<organism evidence="4 5">
    <name type="scientific">Allacma fusca</name>
    <dbReference type="NCBI Taxonomy" id="39272"/>
    <lineage>
        <taxon>Eukaryota</taxon>
        <taxon>Metazoa</taxon>
        <taxon>Ecdysozoa</taxon>
        <taxon>Arthropoda</taxon>
        <taxon>Hexapoda</taxon>
        <taxon>Collembola</taxon>
        <taxon>Symphypleona</taxon>
        <taxon>Sminthuridae</taxon>
        <taxon>Allacma</taxon>
    </lineage>
</organism>
<keyword evidence="5" id="KW-1185">Reference proteome</keyword>
<evidence type="ECO:0000259" key="3">
    <source>
        <dbReference type="PROSITE" id="PS50001"/>
    </source>
</evidence>
<name>A0A8J2K9I8_9HEXA</name>